<reference evidence="2 3" key="1">
    <citation type="journal article" date="2019" name="Sci. Rep.">
        <title>Orb-weaving spider Araneus ventricosus genome elucidates the spidroin gene catalogue.</title>
        <authorList>
            <person name="Kono N."/>
            <person name="Nakamura H."/>
            <person name="Ohtoshi R."/>
            <person name="Moran D.A.P."/>
            <person name="Shinohara A."/>
            <person name="Yoshida Y."/>
            <person name="Fujiwara M."/>
            <person name="Mori M."/>
            <person name="Tomita M."/>
            <person name="Arakawa K."/>
        </authorList>
    </citation>
    <scope>NUCLEOTIDE SEQUENCE [LARGE SCALE GENOMIC DNA]</scope>
</reference>
<dbReference type="AlphaFoldDB" id="A0A4Y2PWB7"/>
<name>A0A4Y2PWB7_ARAVE</name>
<gene>
    <name evidence="2" type="ORF">AVEN_75085_1</name>
</gene>
<comment type="caution">
    <text evidence="2">The sequence shown here is derived from an EMBL/GenBank/DDBJ whole genome shotgun (WGS) entry which is preliminary data.</text>
</comment>
<keyword evidence="3" id="KW-1185">Reference proteome</keyword>
<feature type="compositionally biased region" description="Polar residues" evidence="1">
    <location>
        <begin position="14"/>
        <end position="23"/>
    </location>
</feature>
<protein>
    <submittedName>
        <fullName evidence="2">Uncharacterized protein</fullName>
    </submittedName>
</protein>
<feature type="non-terminal residue" evidence="2">
    <location>
        <position position="1"/>
    </location>
</feature>
<evidence type="ECO:0000313" key="3">
    <source>
        <dbReference type="Proteomes" id="UP000499080"/>
    </source>
</evidence>
<sequence>YGGVLINPISSSITSQAYESSSQKRYRKQAVNPGGDSSM</sequence>
<proteinExistence type="predicted"/>
<evidence type="ECO:0000313" key="2">
    <source>
        <dbReference type="EMBL" id="GBN55392.1"/>
    </source>
</evidence>
<accession>A0A4Y2PWB7</accession>
<feature type="region of interest" description="Disordered" evidence="1">
    <location>
        <begin position="14"/>
        <end position="39"/>
    </location>
</feature>
<evidence type="ECO:0000256" key="1">
    <source>
        <dbReference type="SAM" id="MobiDB-lite"/>
    </source>
</evidence>
<dbReference type="EMBL" id="BGPR01135299">
    <property type="protein sequence ID" value="GBN55392.1"/>
    <property type="molecule type" value="Genomic_DNA"/>
</dbReference>
<organism evidence="2 3">
    <name type="scientific">Araneus ventricosus</name>
    <name type="common">Orbweaver spider</name>
    <name type="synonym">Epeira ventricosa</name>
    <dbReference type="NCBI Taxonomy" id="182803"/>
    <lineage>
        <taxon>Eukaryota</taxon>
        <taxon>Metazoa</taxon>
        <taxon>Ecdysozoa</taxon>
        <taxon>Arthropoda</taxon>
        <taxon>Chelicerata</taxon>
        <taxon>Arachnida</taxon>
        <taxon>Araneae</taxon>
        <taxon>Araneomorphae</taxon>
        <taxon>Entelegynae</taxon>
        <taxon>Araneoidea</taxon>
        <taxon>Araneidae</taxon>
        <taxon>Araneus</taxon>
    </lineage>
</organism>
<dbReference type="Proteomes" id="UP000499080">
    <property type="component" value="Unassembled WGS sequence"/>
</dbReference>